<dbReference type="InterPro" id="IPR011009">
    <property type="entry name" value="Kinase-like_dom_sf"/>
</dbReference>
<dbReference type="Pfam" id="PF20206">
    <property type="entry name" value="Tra1_ring"/>
    <property type="match status" value="1"/>
</dbReference>
<dbReference type="GO" id="GO:0046695">
    <property type="term" value="C:SLIK (SAGA-like) complex"/>
    <property type="evidence" value="ECO:0007669"/>
    <property type="project" value="EnsemblFungi"/>
</dbReference>
<dbReference type="GO" id="GO:0000124">
    <property type="term" value="C:SAGA complex"/>
    <property type="evidence" value="ECO:0007669"/>
    <property type="project" value="EnsemblFungi"/>
</dbReference>
<dbReference type="InterPro" id="IPR050517">
    <property type="entry name" value="DDR_Repair_Kinase"/>
</dbReference>
<accession>G0W8L1</accession>
<dbReference type="FunFam" id="1.10.1070.11:FF:000044">
    <property type="entry name" value="NuA4 histone acetyltransferase subunit"/>
    <property type="match status" value="1"/>
</dbReference>
<dbReference type="OrthoDB" id="5570127at2759"/>
<feature type="compositionally biased region" description="Basic and acidic residues" evidence="2">
    <location>
        <begin position="552"/>
        <end position="564"/>
    </location>
</feature>
<dbReference type="InterPro" id="IPR014009">
    <property type="entry name" value="PIK_FAT"/>
</dbReference>
<protein>
    <recommendedName>
        <fullName evidence="7">Non-specific serine/threonine protein kinase</fullName>
    </recommendedName>
</protein>
<dbReference type="EMBL" id="HE580269">
    <property type="protein sequence ID" value="CCD24122.1"/>
    <property type="molecule type" value="Genomic_DNA"/>
</dbReference>
<dbReference type="Pfam" id="PF20175">
    <property type="entry name" value="Tra1_central"/>
    <property type="match status" value="1"/>
</dbReference>
<feature type="region of interest" description="Disordered" evidence="2">
    <location>
        <begin position="546"/>
        <end position="565"/>
    </location>
</feature>
<dbReference type="CDD" id="cd05163">
    <property type="entry name" value="PIKK_TRRAP"/>
    <property type="match status" value="1"/>
</dbReference>
<name>G0W8L1_NAUDC</name>
<evidence type="ECO:0000259" key="4">
    <source>
        <dbReference type="PROSITE" id="PS51189"/>
    </source>
</evidence>
<gene>
    <name evidence="5" type="primary">NDAI0C04630</name>
    <name evidence="5" type="ordered locus">NDAI_0C04630</name>
</gene>
<dbReference type="SUPFAM" id="SSF56112">
    <property type="entry name" value="Protein kinase-like (PK-like)"/>
    <property type="match status" value="1"/>
</dbReference>
<dbReference type="InterPro" id="IPR000403">
    <property type="entry name" value="PI3/4_kinase_cat_dom"/>
</dbReference>
<dbReference type="Pfam" id="PF02259">
    <property type="entry name" value="FAT"/>
    <property type="match status" value="1"/>
</dbReference>
<dbReference type="InterPro" id="IPR046805">
    <property type="entry name" value="Tra1_ring"/>
</dbReference>
<dbReference type="InterPro" id="IPR003151">
    <property type="entry name" value="PIK-rel_kinase_FAT"/>
</dbReference>
<dbReference type="GO" id="GO:0004672">
    <property type="term" value="F:protein kinase activity"/>
    <property type="evidence" value="ECO:0007669"/>
    <property type="project" value="UniProtKB-ARBA"/>
</dbReference>
<dbReference type="PROSITE" id="PS51189">
    <property type="entry name" value="FAT"/>
    <property type="match status" value="1"/>
</dbReference>
<dbReference type="Gene3D" id="1.10.1070.11">
    <property type="entry name" value="Phosphatidylinositol 3-/4-kinase, catalytic domain"/>
    <property type="match status" value="1"/>
</dbReference>
<dbReference type="SUPFAM" id="SSF48452">
    <property type="entry name" value="TPR-like"/>
    <property type="match status" value="1"/>
</dbReference>
<dbReference type="GeneID" id="11496594"/>
<dbReference type="InterPro" id="IPR016024">
    <property type="entry name" value="ARM-type_fold"/>
</dbReference>
<dbReference type="Proteomes" id="UP000000689">
    <property type="component" value="Chromosome 3"/>
</dbReference>
<feature type="region of interest" description="Disordered" evidence="2">
    <location>
        <begin position="2067"/>
        <end position="2086"/>
    </location>
</feature>
<dbReference type="RefSeq" id="XP_003669365.1">
    <property type="nucleotide sequence ID" value="XM_003669317.1"/>
</dbReference>
<sequence>MSLSEQLEQFSKRFSDESTSLQEKHSIISGICDVLELIVLPDDYALFIEKLVPVLLNQLKTIKISFDETSNENKLRNSILNVLNRYLVNQPSESQLFYIVDTLTETLPKENDENGVLCMRILTALFKAFKNLLVDKVEQFVKIIIQIYENSPELIRREFDTNISNESSRSPSIEDDKYEQLLDPIENDNQGQDQDNDTIIKNSNGKTTTTTVTNDQQPVETSLNKKLRPTLFSLKILAECPITMVTLYSSYKQLTGTSLLCFTPLVMDLLKIEIPQQKTAREQAESQGNRYTSVSPEIKSREIYCEFIRAQIKATSFLAYVFIRGYAPDFLQNHAEFVPDLIIRLLQDCPSELASARKELLHATRHILSTNYKTLFLPKLDYLFDEDVLIGNGFTTHEILRPLAYSTVADFIHNIRSELTLDDVEKTIKLYTGYLLDESLALTVQIMSAKLLLNLVERILKLGKENPQEAPRAKKLLMVIINSYLHRFKILNRDYHSIHRLHKKCEKKKMLKLKNMKNEVGAEKIDPDTYMKEVFHIDLESFDPSFGNSKQVKKENTDAEKNDDVNMDCNEDIPTSFFEIKEHAPILLAPASTGDPVKDSFYLYRTLMSFLKTIIHDLKVFNPPSNEYTTINPKIWLSVSRVFSYEEVVMFRDLVHECIIGLKFFADESEQAKVTSKKHFDIASPSLPVPTTKDGRELMDYLAFMLMQLDSSTFNEILEAEIGFIYDRMLEDPSILHLAQSFLTNEMTSPNFCSIVLRFLRKKLETLGNASVNESNVLIRLFKLSVMSVNIFPNTNELVLLPHLNPLILDSLKFSTTTEEPLVYFYLIRTLFRSIGGGRFENLYRTIKPILQVLLQSLNELIITARLPHERELYVELCITVPVRLSVLAPYLPYLMKPIVYALKGYPELVSQGLRTLELCIDNLTSEYFDPIIEPVIDEITKSLFKLLQPQPFNHTISHTTVKILGKLGGRNRRFLQPPSDLKSETELDIEIDALFKVNGFAEDVPLSITPGITSALEIMEDYRIGIHYKKSAFKYLSSILLLILKSSVQFPDDFDKIITQASNIPLKEKVDIVSNFEQLPTFNRDLFTKQEKLLTRLIEIVFFATSIDELKDDAKTLMSHIVDHFCLLQTSNTVVNKLNYTNMFNIDVKQPEVSINSNVLVDALSNSLSCYIKDVQQSAIDAVKQIYERSALIYNEELLFTHSLLFDLMNQFMHFCYKESFYDKNTGILGIRTLLQDIKPPLELLKRLQPELVACFLFVLKDTMTEAPVTITNDAQESLIDLLKTTCADVTQEKLTSKYLQNSLTDIVCELSNPNARVREACQLCLKTLHELTNIPIVDLMEHSKNFLLSPIFAKPLRALSFTMQIGNIDAVAYCMGLPNSFLVFNEELFRLLQEVIVLADAEDESLSSLQRVTEYKTSEQLIQLRVSCIKLLALSLKNKVFASAQQGNLRIRVLAVFFKTMLNNSPKIIDSTYEALKTALEENPKLPKELLQNGLKPMLMNLSDHQKLSVPGLKALSRLLELLIAYFKVEIGKKLLDHLSAWCRLEVLDTMFGQDIMDQTPIKIITSIVNVFYLLPPKADIFLNDLFLKVMVLERKLRIQLDSPFRLPLAKYMNRFHTSVMDYLKDRLGLRQVILFMCDIIQLPEAKDLSDDFEKNMGNFFEYYMSNIPSNQVRVVSFFANTTDLFDTLIKVRGMDWLRSQREMVFKLKDMLTLTMKTIRENKFYIDDLLLGQTIEKFQAFYLKFVEFYPSEKQLFFDFLTFLLHNKIKLSDGVFNFIFKNIISSPDVDEQNKYLHAALSVALSQDLQVNIFFARNIINATLIYEGVKTNSLLKFCKNDIKPDWLDLIYNRIWTSKNGMLLDCVDGEYDIYRFELLQLSDILIKWMPSVLSEMKKDIIKFNWHFIKLEDTLVKQTAYLVTSNFILQYDFPLKVITQIFVALLRCPPTEARFIVRQSLDIMAPVISRKMSKEGTPNEWVNWVKRVMFENSAGQNNTLYQFLVNHPDLFYSSRDLFVSNIIHHMNKITFLPNSSLDNHILALDLANLILHWEKKTLELNGTKAKDADGDIPMTDTDKATSINDQPESSDELNLDYAIPMNLRESCISFLIRYICASDHRASENELGIKALAILSSLLSAQYWSNVNVKLTYFEKFLANLELGSENIVYYCINTLDVLYIFFQNKKGDWIIENLATIQALLANSIQANHHDMQEALQKVLNLVLKAIKSKGPLVSLNEATTPSKAFVDYLVTTINQDLQNTASVAAGVTLAWTLFVNFPDAIDSLLNPIMKTFNKLCKDHLTTSQPKDAVTMEEAKITTTLMEKLHCLLSAKVVSLGDARRPFLSTIALLIDRSMNQQFLCRIVSMSRIWVFNHELFPTVKEKAAILTKMLAFEVRGEPSLSKLFYEIVLELFERKAYNNTEIIVRLEQLFLVGTRTQNVDIRRRFMKILDNSLETDVKERLYYIIRDQNWEFIADYPWLNQATQLLYGSFDKKHKLFLEKPLPITDPKNLKELLSEDVPSSHIAVKEDLSSFIKKHTDSISKLCDIDSSDILEPLVELFYQNPKSIQKTWINLFPQIYKCIPRNEKYGFVRSLIAILSKPYHTKYSRVNIISILLDSISKVPSLELPPHLVKYLATSYGSWYQSIKILEMFQNNTMIDNSKIIEANNDALLELYRNLQEDDMYYGLWRRRAKYNETNVALSYEQVGLWDNAQKLYEAAQVKARSGALPYSESEYALWEDNWILCAEKLQQWDVLTELAKHEGFTDLLLECGWRVADWHADREALEQSVKSVMDVPTPRRQMFETFLSLQQFADTGKGDQDVRRLCDEGIQLSLHKWASLPERYTSAHKWLLHGFQQYLEFLEAIQIYNNLHTTTVQNIDAKAQEVKRVFQAWRDRLPNIWDDIDIWNDLVTWRQHTFQIINAAYLPLIPALQQTNSNNTINTHVYRGYHELAWIINRFAHVARKHNMAEVCINQLTRIYTLPNIEIQEAFLKLREQAKCHYQNANELTTGLDVISNTNLVYFGTGQKAEFFTLKGMFLSKLKANEEANQAFATAVQIDLNLAKAWAQWGYFNDRRLSEEPNNIGFASNAISCYLQAAGLYKSSKTRNLLCRILWLISMDDASGSLSKAFDSFRGEVPVWYWITFIPQLLTSLSHKEANMVRQILIRIAKSYPQALHFQLRTTREDFAVIQRRTMAVLADKGEAVSQSGPGTRQPWEYLQELSSILKTAYPLLALSLESLVAQINERFKNNTDEDLFRLINVLLIDGTFNYNRLPFPRNNPPLPSSTANNLARLSETLLAPHIRPKFNADFIDEKPDFETYIKRLRYWRRRLENKLDRAPHVESLEKICPHLSNFHHQKFEDIEIPGQYLLNKDSNLHFIKIARFLPSVDFVRTTHSSYRRLNIRGHDGTIYSFAVQSPAARHSRREERMFQFYRLLNKLLVKNVETRRRNVQFTVPIAIPLSPQVRIMNDSSSFTTLHQIYDKYCAQVGFDPDTLEGFISDQLRIAHDKSLPNPDLTLVNIEILSSIQSMFLPNTVLRDHFATKFTEFEEFWLFRKQFTSNYSTFTFLSHMMTINNRTPSKIHIDEKSGDVFTLEMLPSRYPFERIKPFLKNYDVNLPPDAPIFHNQEPIPFRLTPNIQKLIGDTGLEGIFSVILFVISNALIEHENELNTYLTLFIRDEIISWYSNLHRPIVENPQLREMVKSNVDLIVRKVSQLSHLSSTTSTVTTQYILDMLSAAVNPRNLTKTDVSYMAWF</sequence>
<dbReference type="GO" id="GO:0006281">
    <property type="term" value="P:DNA repair"/>
    <property type="evidence" value="ECO:0007669"/>
    <property type="project" value="EnsemblFungi"/>
</dbReference>
<dbReference type="eggNOG" id="KOG0889">
    <property type="taxonomic scope" value="Eukaryota"/>
</dbReference>
<reference evidence="5 6" key="1">
    <citation type="journal article" date="2011" name="Proc. Natl. Acad. Sci. U.S.A.">
        <title>Evolutionary erosion of yeast sex chromosomes by mating-type switching accidents.</title>
        <authorList>
            <person name="Gordon J.L."/>
            <person name="Armisen D."/>
            <person name="Proux-Wera E."/>
            <person name="Oheigeartaigh S.S."/>
            <person name="Byrne K.P."/>
            <person name="Wolfe K.H."/>
        </authorList>
    </citation>
    <scope>NUCLEOTIDE SEQUENCE [LARGE SCALE GENOMIC DNA]</scope>
    <source>
        <strain evidence="6">ATCC 10597 / BCRC 20456 / CBS 421 / NBRC 0211 / NRRL Y-12639</strain>
    </source>
</reference>
<evidence type="ECO:0008006" key="7">
    <source>
        <dbReference type="Google" id="ProtNLM"/>
    </source>
</evidence>
<dbReference type="InterPro" id="IPR036940">
    <property type="entry name" value="PI3/4_kinase_cat_sf"/>
</dbReference>
<organism evidence="5 6">
    <name type="scientific">Naumovozyma dairenensis (strain ATCC 10597 / BCRC 20456 / CBS 421 / NBRC 0211 / NRRL Y-12639)</name>
    <name type="common">Saccharomyces dairenensis</name>
    <dbReference type="NCBI Taxonomy" id="1071378"/>
    <lineage>
        <taxon>Eukaryota</taxon>
        <taxon>Fungi</taxon>
        <taxon>Dikarya</taxon>
        <taxon>Ascomycota</taxon>
        <taxon>Saccharomycotina</taxon>
        <taxon>Saccharomycetes</taxon>
        <taxon>Saccharomycetales</taxon>
        <taxon>Saccharomycetaceae</taxon>
        <taxon>Naumovozyma</taxon>
    </lineage>
</organism>
<dbReference type="PROSITE" id="PS50290">
    <property type="entry name" value="PI3_4_KINASE_3"/>
    <property type="match status" value="1"/>
</dbReference>
<evidence type="ECO:0000259" key="3">
    <source>
        <dbReference type="PROSITE" id="PS50290"/>
    </source>
</evidence>
<dbReference type="PANTHER" id="PTHR11139">
    <property type="entry name" value="ATAXIA TELANGIECTASIA MUTATED ATM -RELATED"/>
    <property type="match status" value="1"/>
</dbReference>
<dbReference type="Pfam" id="PF00454">
    <property type="entry name" value="PI3_PI4_kinase"/>
    <property type="match status" value="1"/>
</dbReference>
<dbReference type="GO" id="GO:0005634">
    <property type="term" value="C:nucleus"/>
    <property type="evidence" value="ECO:0007669"/>
    <property type="project" value="EnsemblFungi"/>
</dbReference>
<comment type="similarity">
    <text evidence="1">Belongs to the PI3/PI4-kinase family. TRA1 subfamily.</text>
</comment>
<evidence type="ECO:0000256" key="2">
    <source>
        <dbReference type="SAM" id="MobiDB-lite"/>
    </source>
</evidence>
<dbReference type="PANTHER" id="PTHR11139:SF1">
    <property type="entry name" value="TRANSFORMATION_TRANSCRIPTION DOMAIN-ASSOCIATED PROTEIN"/>
    <property type="match status" value="1"/>
</dbReference>
<dbReference type="GO" id="GO:0035267">
    <property type="term" value="C:NuA4 histone acetyltransferase complex"/>
    <property type="evidence" value="ECO:0007669"/>
    <property type="project" value="EnsemblFungi"/>
</dbReference>
<dbReference type="KEGG" id="ndi:NDAI_0C04630"/>
<dbReference type="SUPFAM" id="SSF48371">
    <property type="entry name" value="ARM repeat"/>
    <property type="match status" value="1"/>
</dbReference>
<dbReference type="STRING" id="1071378.G0W8L1"/>
<dbReference type="SMART" id="SM00146">
    <property type="entry name" value="PI3Kc"/>
    <property type="match status" value="1"/>
</dbReference>
<evidence type="ECO:0000313" key="5">
    <source>
        <dbReference type="EMBL" id="CCD24122.1"/>
    </source>
</evidence>
<dbReference type="InterPro" id="IPR046807">
    <property type="entry name" value="Tra1_central"/>
</dbReference>
<feature type="domain" description="FAT" evidence="4">
    <location>
        <begin position="2630"/>
        <end position="3185"/>
    </location>
</feature>
<dbReference type="OMA" id="CLDLYGQ"/>
<evidence type="ECO:0000256" key="1">
    <source>
        <dbReference type="ARBA" id="ARBA00007234"/>
    </source>
</evidence>
<dbReference type="GO" id="GO:0004402">
    <property type="term" value="F:histone acetyltransferase activity"/>
    <property type="evidence" value="ECO:0007669"/>
    <property type="project" value="EnsemblFungi"/>
</dbReference>
<dbReference type="InterPro" id="IPR011990">
    <property type="entry name" value="TPR-like_helical_dom_sf"/>
</dbReference>
<evidence type="ECO:0000313" key="6">
    <source>
        <dbReference type="Proteomes" id="UP000000689"/>
    </source>
</evidence>
<dbReference type="HOGENOM" id="CLU_000129_1_0_1"/>
<feature type="domain" description="PI3K/PI4K catalytic" evidence="3">
    <location>
        <begin position="3385"/>
        <end position="3724"/>
    </location>
</feature>
<proteinExistence type="inferred from homology"/>
<keyword evidence="6" id="KW-1185">Reference proteome</keyword>
<dbReference type="GO" id="GO:0045944">
    <property type="term" value="P:positive regulation of transcription by RNA polymerase II"/>
    <property type="evidence" value="ECO:0007669"/>
    <property type="project" value="EnsemblFungi"/>
</dbReference>
<feature type="region of interest" description="Disordered" evidence="2">
    <location>
        <begin position="186"/>
        <end position="221"/>
    </location>
</feature>